<feature type="coiled-coil region" evidence="1">
    <location>
        <begin position="59"/>
        <end position="86"/>
    </location>
</feature>
<keyword evidence="1" id="KW-0175">Coiled coil</keyword>
<proteinExistence type="predicted"/>
<reference evidence="3" key="1">
    <citation type="submission" date="2022-11" db="UniProtKB">
        <authorList>
            <consortium name="WormBaseParasite"/>
        </authorList>
    </citation>
    <scope>IDENTIFICATION</scope>
</reference>
<evidence type="ECO:0000313" key="3">
    <source>
        <dbReference type="WBParaSite" id="PSU_v2.g7119.t1"/>
    </source>
</evidence>
<accession>A0A914Z581</accession>
<dbReference type="WBParaSite" id="PSU_v2.g7119.t1">
    <property type="protein sequence ID" value="PSU_v2.g7119.t1"/>
    <property type="gene ID" value="PSU_v2.g7119"/>
</dbReference>
<dbReference type="Proteomes" id="UP000887577">
    <property type="component" value="Unplaced"/>
</dbReference>
<protein>
    <submittedName>
        <fullName evidence="3">Uncharacterized protein</fullName>
    </submittedName>
</protein>
<name>A0A914Z581_9BILA</name>
<evidence type="ECO:0000256" key="1">
    <source>
        <dbReference type="SAM" id="Coils"/>
    </source>
</evidence>
<sequence length="109" mass="12538">MEGETDSDPMATVHKLLYEFEAKNLNTLKQKAEMEQEITVLRKTLSSRGEEERRKAKDLECMRETMKNLSEKNKFLAKELERKIDAEAECVAIKSAASKVQKENELISC</sequence>
<evidence type="ECO:0000313" key="2">
    <source>
        <dbReference type="Proteomes" id="UP000887577"/>
    </source>
</evidence>
<organism evidence="2 3">
    <name type="scientific">Panagrolaimus superbus</name>
    <dbReference type="NCBI Taxonomy" id="310955"/>
    <lineage>
        <taxon>Eukaryota</taxon>
        <taxon>Metazoa</taxon>
        <taxon>Ecdysozoa</taxon>
        <taxon>Nematoda</taxon>
        <taxon>Chromadorea</taxon>
        <taxon>Rhabditida</taxon>
        <taxon>Tylenchina</taxon>
        <taxon>Panagrolaimomorpha</taxon>
        <taxon>Panagrolaimoidea</taxon>
        <taxon>Panagrolaimidae</taxon>
        <taxon>Panagrolaimus</taxon>
    </lineage>
</organism>
<keyword evidence="2" id="KW-1185">Reference proteome</keyword>
<dbReference type="AlphaFoldDB" id="A0A914Z581"/>